<evidence type="ECO:0000259" key="2">
    <source>
        <dbReference type="Pfam" id="PF25455"/>
    </source>
</evidence>
<dbReference type="EMBL" id="CP010803">
    <property type="protein sequence ID" value="AJY48230.1"/>
    <property type="molecule type" value="Genomic_DNA"/>
</dbReference>
<dbReference type="RefSeq" id="WP_045685271.1">
    <property type="nucleotide sequence ID" value="NZ_CP010803.1"/>
</dbReference>
<keyword evidence="3" id="KW-0808">Transferase</keyword>
<protein>
    <submittedName>
        <fullName evidence="3">Aminomethyltransferase</fullName>
    </submittedName>
</protein>
<keyword evidence="4" id="KW-1185">Reference proteome</keyword>
<dbReference type="HOGENOM" id="CLU_007884_7_1_5"/>
<dbReference type="KEGG" id="mey:TM49_14475"/>
<gene>
    <name evidence="3" type="ORF">TM49_14475</name>
</gene>
<accession>A0A0D5LW94</accession>
<feature type="domain" description="CAF17 C-terminal" evidence="2">
    <location>
        <begin position="194"/>
        <end position="264"/>
    </location>
</feature>
<dbReference type="InterPro" id="IPR017703">
    <property type="entry name" value="YgfZ/GCV_T_CS"/>
</dbReference>
<dbReference type="GO" id="GO:0016226">
    <property type="term" value="P:iron-sulfur cluster assembly"/>
    <property type="evidence" value="ECO:0007669"/>
    <property type="project" value="TreeGrafter"/>
</dbReference>
<dbReference type="GO" id="GO:0008168">
    <property type="term" value="F:methyltransferase activity"/>
    <property type="evidence" value="ECO:0007669"/>
    <property type="project" value="UniProtKB-KW"/>
</dbReference>
<keyword evidence="3" id="KW-0489">Methyltransferase</keyword>
<name>A0A0D5LW94_MAREN</name>
<evidence type="ECO:0000313" key="3">
    <source>
        <dbReference type="EMBL" id="AJY48230.1"/>
    </source>
</evidence>
<dbReference type="InterPro" id="IPR027266">
    <property type="entry name" value="TrmE/GcvT-like"/>
</dbReference>
<dbReference type="OrthoDB" id="9796287at2"/>
<dbReference type="InterPro" id="IPR045179">
    <property type="entry name" value="YgfZ/GcvT"/>
</dbReference>
<dbReference type="GO" id="GO:0032259">
    <property type="term" value="P:methylation"/>
    <property type="evidence" value="ECO:0007669"/>
    <property type="project" value="UniProtKB-KW"/>
</dbReference>
<sequence length="277" mass="29544">MANIYLPDRKFITLSGAEAEHFLQNLVTTDIAKIAAGESWPGALLTPQGKIQFDFLIARDGDGFLIETHAEDAAGLVQRLTLYKLRAKVQIALAETEGVTLFEDAATAEGVFADQRFARAGMTIFRRPGKHGDEGSDDALRIAAGVAEMHRDFAPQDVFPHDVLFDTNGALSFRKGCYVGQEVVSRMQHRGTARRRLVRIDATAALPTPGTTLTAAGKPVGELGTTFKGVGMAIVRIDRVASALTTGEAIVAGGTPVTVTPYAWSGVSLDKTTGEDA</sequence>
<evidence type="ECO:0000313" key="4">
    <source>
        <dbReference type="Proteomes" id="UP000032611"/>
    </source>
</evidence>
<keyword evidence="1" id="KW-0809">Transit peptide</keyword>
<reference evidence="3 4" key="1">
    <citation type="journal article" date="2015" name="Genome Announc.">
        <title>Complete genome sequence of Martelella endophytica YC6887, which has antifungal activity associated with a halophyte.</title>
        <authorList>
            <person name="Khan A."/>
            <person name="Khan H."/>
            <person name="Chung E.J."/>
            <person name="Hossain M.T."/>
            <person name="Chung Y.R."/>
        </authorList>
    </citation>
    <scope>NUCLEOTIDE SEQUENCE [LARGE SCALE GENOMIC DNA]</scope>
    <source>
        <strain evidence="3">YC6887</strain>
    </source>
</reference>
<dbReference type="STRING" id="1486262.TM49_14475"/>
<dbReference type="Gene3D" id="3.30.1360.120">
    <property type="entry name" value="Probable tRNA modification gtpase trme, domain 1"/>
    <property type="match status" value="2"/>
</dbReference>
<dbReference type="AlphaFoldDB" id="A0A0D5LW94"/>
<dbReference type="PANTHER" id="PTHR22602">
    <property type="entry name" value="TRANSFERASE CAF17, MITOCHONDRIAL-RELATED"/>
    <property type="match status" value="1"/>
</dbReference>
<organism evidence="3 4">
    <name type="scientific">Martelella endophytica</name>
    <dbReference type="NCBI Taxonomy" id="1486262"/>
    <lineage>
        <taxon>Bacteria</taxon>
        <taxon>Pseudomonadati</taxon>
        <taxon>Pseudomonadota</taxon>
        <taxon>Alphaproteobacteria</taxon>
        <taxon>Hyphomicrobiales</taxon>
        <taxon>Aurantimonadaceae</taxon>
        <taxon>Martelella</taxon>
    </lineage>
</organism>
<dbReference type="Proteomes" id="UP000032611">
    <property type="component" value="Chromosome"/>
</dbReference>
<evidence type="ECO:0000256" key="1">
    <source>
        <dbReference type="ARBA" id="ARBA00022946"/>
    </source>
</evidence>
<dbReference type="PATRIC" id="fig|1486262.3.peg.2992"/>
<dbReference type="InterPro" id="IPR057460">
    <property type="entry name" value="CAF17_C"/>
</dbReference>
<dbReference type="Pfam" id="PF25455">
    <property type="entry name" value="Beta-barrel_CAF17_C"/>
    <property type="match status" value="1"/>
</dbReference>
<dbReference type="NCBIfam" id="TIGR03317">
    <property type="entry name" value="ygfZ_signature"/>
    <property type="match status" value="1"/>
</dbReference>
<proteinExistence type="predicted"/>
<dbReference type="SUPFAM" id="SSF103025">
    <property type="entry name" value="Folate-binding domain"/>
    <property type="match status" value="1"/>
</dbReference>
<dbReference type="PANTHER" id="PTHR22602:SF0">
    <property type="entry name" value="TRANSFERASE CAF17, MITOCHONDRIAL-RELATED"/>
    <property type="match status" value="1"/>
</dbReference>